<dbReference type="AlphaFoldDB" id="A0A5D4SA07"/>
<comment type="caution">
    <text evidence="1">The sequence shown here is derived from an EMBL/GenBank/DDBJ whole genome shotgun (WGS) entry which is preliminary data.</text>
</comment>
<sequence length="145" mass="16441">MSFEFDASEFFFRLDEIENLLLKTAERSMTDSVEDLARIASQIAPIDTSTLRKSVKTKVTWKSGKLQGEVWFYAVERSPKYGRFNYALWTHEYMGDSQLGPLSSGAGGTDGYTVGSKYLERPLKGESSKYLVEWMAKELRKVLGS</sequence>
<proteinExistence type="predicted"/>
<accession>A0A5D4SA07</accession>
<protein>
    <submittedName>
        <fullName evidence="1">HK97 gp10 family phage protein</fullName>
    </submittedName>
</protein>
<dbReference type="RefSeq" id="WP_148990181.1">
    <property type="nucleotide sequence ID" value="NZ_VTEV01000015.1"/>
</dbReference>
<dbReference type="OrthoDB" id="2893000at2"/>
<dbReference type="Proteomes" id="UP000322524">
    <property type="component" value="Unassembled WGS sequence"/>
</dbReference>
<evidence type="ECO:0000313" key="1">
    <source>
        <dbReference type="EMBL" id="TYS60475.1"/>
    </source>
</evidence>
<evidence type="ECO:0000313" key="2">
    <source>
        <dbReference type="Proteomes" id="UP000322524"/>
    </source>
</evidence>
<dbReference type="EMBL" id="VTEV01000015">
    <property type="protein sequence ID" value="TYS60475.1"/>
    <property type="molecule type" value="Genomic_DNA"/>
</dbReference>
<reference evidence="1 2" key="1">
    <citation type="submission" date="2019-08" db="EMBL/GenBank/DDBJ databases">
        <title>Bacillus genomes from the desert of Cuatro Cienegas, Coahuila.</title>
        <authorList>
            <person name="Olmedo-Alvarez G."/>
        </authorList>
    </citation>
    <scope>NUCLEOTIDE SEQUENCE [LARGE SCALE GENOMIC DNA]</scope>
    <source>
        <strain evidence="1 2">CH28_1T</strain>
    </source>
</reference>
<organism evidence="1 2">
    <name type="scientific">Sutcliffiella horikoshii</name>
    <dbReference type="NCBI Taxonomy" id="79883"/>
    <lineage>
        <taxon>Bacteria</taxon>
        <taxon>Bacillati</taxon>
        <taxon>Bacillota</taxon>
        <taxon>Bacilli</taxon>
        <taxon>Bacillales</taxon>
        <taxon>Bacillaceae</taxon>
        <taxon>Sutcliffiella</taxon>
    </lineage>
</organism>
<name>A0A5D4SA07_9BACI</name>
<gene>
    <name evidence="1" type="ORF">FZC76_21625</name>
</gene>